<dbReference type="RefSeq" id="WP_147763912.1">
    <property type="nucleotide sequence ID" value="NZ_BPQG01000086.1"/>
</dbReference>
<evidence type="ECO:0000256" key="1">
    <source>
        <dbReference type="SAM" id="MobiDB-lite"/>
    </source>
</evidence>
<feature type="signal peptide" evidence="2">
    <location>
        <begin position="1"/>
        <end position="22"/>
    </location>
</feature>
<organism evidence="3 4">
    <name type="scientific">Methylobacterium cerastii</name>
    <dbReference type="NCBI Taxonomy" id="932741"/>
    <lineage>
        <taxon>Bacteria</taxon>
        <taxon>Pseudomonadati</taxon>
        <taxon>Pseudomonadota</taxon>
        <taxon>Alphaproteobacteria</taxon>
        <taxon>Hyphomicrobiales</taxon>
        <taxon>Methylobacteriaceae</taxon>
        <taxon>Methylobacterium</taxon>
    </lineage>
</organism>
<dbReference type="EMBL" id="BPQG01000086">
    <property type="protein sequence ID" value="GJD46694.1"/>
    <property type="molecule type" value="Genomic_DNA"/>
</dbReference>
<gene>
    <name evidence="3" type="ORF">AFCDBAGC_4577</name>
</gene>
<dbReference type="Proteomes" id="UP001055117">
    <property type="component" value="Unassembled WGS sequence"/>
</dbReference>
<keyword evidence="2" id="KW-0732">Signal</keyword>
<protein>
    <recommendedName>
        <fullName evidence="5">DUF2059 domain-containing protein</fullName>
    </recommendedName>
</protein>
<keyword evidence="4" id="KW-1185">Reference proteome</keyword>
<evidence type="ECO:0000256" key="2">
    <source>
        <dbReference type="SAM" id="SignalP"/>
    </source>
</evidence>
<name>A0ABQ4QNB0_9HYPH</name>
<sequence length="173" mass="18350">MTRLLATLCLTTALALPIAARADEAADKVAEAKTLVSKTLIKNLKTGFDAALEKTVAAMPDDKSEPVRKELMAEFDKQSGIMIDGLSKEYATKFTLPELKHLNEIYEDKTYLKFQTINADPSSSVTAISQASVTKLLNMLAIAAAGDNTPKPGAPMPTPTPAPAPAPAPTPAR</sequence>
<feature type="compositionally biased region" description="Pro residues" evidence="1">
    <location>
        <begin position="152"/>
        <end position="173"/>
    </location>
</feature>
<feature type="chain" id="PRO_5047285308" description="DUF2059 domain-containing protein" evidence="2">
    <location>
        <begin position="23"/>
        <end position="173"/>
    </location>
</feature>
<evidence type="ECO:0000313" key="3">
    <source>
        <dbReference type="EMBL" id="GJD46694.1"/>
    </source>
</evidence>
<evidence type="ECO:0000313" key="4">
    <source>
        <dbReference type="Proteomes" id="UP001055117"/>
    </source>
</evidence>
<feature type="region of interest" description="Disordered" evidence="1">
    <location>
        <begin position="147"/>
        <end position="173"/>
    </location>
</feature>
<accession>A0ABQ4QNB0</accession>
<reference evidence="3 4" key="1">
    <citation type="journal article" date="2021" name="Front. Microbiol.">
        <title>Comprehensive Comparative Genomics and Phenotyping of Methylobacterium Species.</title>
        <authorList>
            <person name="Alessa O."/>
            <person name="Ogura Y."/>
            <person name="Fujitani Y."/>
            <person name="Takami H."/>
            <person name="Hayashi T."/>
            <person name="Sahin N."/>
            <person name="Tani A."/>
        </authorList>
    </citation>
    <scope>NUCLEOTIDE SEQUENCE [LARGE SCALE GENOMIC DNA]</scope>
    <source>
        <strain evidence="3 4">DSM 23679</strain>
    </source>
</reference>
<comment type="caution">
    <text evidence="3">The sequence shown here is derived from an EMBL/GenBank/DDBJ whole genome shotgun (WGS) entry which is preliminary data.</text>
</comment>
<proteinExistence type="predicted"/>
<evidence type="ECO:0008006" key="5">
    <source>
        <dbReference type="Google" id="ProtNLM"/>
    </source>
</evidence>